<feature type="chain" id="PRO_5020680448" evidence="1">
    <location>
        <begin position="26"/>
        <end position="282"/>
    </location>
</feature>
<dbReference type="EMBL" id="SNYF01000008">
    <property type="protein sequence ID" value="TDQ15005.1"/>
    <property type="molecule type" value="Genomic_DNA"/>
</dbReference>
<feature type="domain" description="Endonuclease/exonuclease/phosphatase" evidence="2">
    <location>
        <begin position="31"/>
        <end position="273"/>
    </location>
</feature>
<accession>A0A4R6T3V6</accession>
<dbReference type="GO" id="GO:0000175">
    <property type="term" value="F:3'-5'-RNA exonuclease activity"/>
    <property type="evidence" value="ECO:0007669"/>
    <property type="project" value="TreeGrafter"/>
</dbReference>
<keyword evidence="3" id="KW-0378">Hydrolase</keyword>
<dbReference type="PANTHER" id="PTHR12121">
    <property type="entry name" value="CARBON CATABOLITE REPRESSOR PROTEIN 4"/>
    <property type="match status" value="1"/>
</dbReference>
<keyword evidence="3" id="KW-0269">Exonuclease</keyword>
<sequence length="282" mass="32253">MCFLNLKSIFLGAFLSFMVSNAIIAQTHRFATFNIRWDNPNDEGNLWKDRAPHVIQLIQFHQIGLFGTQEALAHQMKQLNEGLGYNSIGVGRDDGMDKGEFSPIHFDPKLYELEDSGTFWLSPTPEKPSKGWDAALNRICTWGRFKDQAGERFYVFNIHYDHIGQKAREESSKLVLEKIKAINTENLPVIWMGDFNVTPENPAYTTIISHSEWKDARLVSQLPSYGPKGTFTGFDWEKMPDGIIDHIFVNGKVNVLRHGILTDNYGKKYPSDHFPVLVEVQF</sequence>
<name>A0A4R6T3V6_9BACT</name>
<reference evidence="3 4" key="1">
    <citation type="submission" date="2019-03" db="EMBL/GenBank/DDBJ databases">
        <title>Genomic Encyclopedia of Type Strains, Phase III (KMG-III): the genomes of soil and plant-associated and newly described type strains.</title>
        <authorList>
            <person name="Whitman W."/>
        </authorList>
    </citation>
    <scope>NUCLEOTIDE SEQUENCE [LARGE SCALE GENOMIC DNA]</scope>
    <source>
        <strain evidence="3 4">CECT 8446</strain>
    </source>
</reference>
<feature type="signal peptide" evidence="1">
    <location>
        <begin position="1"/>
        <end position="25"/>
    </location>
</feature>
<dbReference type="RefSeq" id="WP_133557005.1">
    <property type="nucleotide sequence ID" value="NZ_SNYF01000008.1"/>
</dbReference>
<evidence type="ECO:0000259" key="2">
    <source>
        <dbReference type="Pfam" id="PF03372"/>
    </source>
</evidence>
<dbReference type="InterPro" id="IPR036691">
    <property type="entry name" value="Endo/exonu/phosph_ase_sf"/>
</dbReference>
<dbReference type="GO" id="GO:0004519">
    <property type="term" value="F:endonuclease activity"/>
    <property type="evidence" value="ECO:0007669"/>
    <property type="project" value="UniProtKB-KW"/>
</dbReference>
<keyword evidence="4" id="KW-1185">Reference proteome</keyword>
<proteinExistence type="predicted"/>
<dbReference type="Gene3D" id="3.60.10.10">
    <property type="entry name" value="Endonuclease/exonuclease/phosphatase"/>
    <property type="match status" value="1"/>
</dbReference>
<evidence type="ECO:0000313" key="3">
    <source>
        <dbReference type="EMBL" id="TDQ15005.1"/>
    </source>
</evidence>
<dbReference type="InterPro" id="IPR050410">
    <property type="entry name" value="CCR4/nocturin_mRNA_transcr"/>
</dbReference>
<dbReference type="OrthoDB" id="9793162at2"/>
<keyword evidence="3" id="KW-0255">Endonuclease</keyword>
<evidence type="ECO:0000256" key="1">
    <source>
        <dbReference type="SAM" id="SignalP"/>
    </source>
</evidence>
<keyword evidence="3" id="KW-0540">Nuclease</keyword>
<comment type="caution">
    <text evidence="3">The sequence shown here is derived from an EMBL/GenBank/DDBJ whole genome shotgun (WGS) entry which is preliminary data.</text>
</comment>
<organism evidence="3 4">
    <name type="scientific">Algoriphagus boseongensis</name>
    <dbReference type="NCBI Taxonomy" id="1442587"/>
    <lineage>
        <taxon>Bacteria</taxon>
        <taxon>Pseudomonadati</taxon>
        <taxon>Bacteroidota</taxon>
        <taxon>Cytophagia</taxon>
        <taxon>Cytophagales</taxon>
        <taxon>Cyclobacteriaceae</taxon>
        <taxon>Algoriphagus</taxon>
    </lineage>
</organism>
<dbReference type="AlphaFoldDB" id="A0A4R6T3V6"/>
<evidence type="ECO:0000313" key="4">
    <source>
        <dbReference type="Proteomes" id="UP000294535"/>
    </source>
</evidence>
<protein>
    <submittedName>
        <fullName evidence="3">Endonuclease/exonuclease/phosphatase family metal-dependent hydrolase</fullName>
    </submittedName>
</protein>
<dbReference type="Pfam" id="PF03372">
    <property type="entry name" value="Exo_endo_phos"/>
    <property type="match status" value="1"/>
</dbReference>
<dbReference type="PANTHER" id="PTHR12121:SF36">
    <property type="entry name" value="ENDONUCLEASE_EXONUCLEASE_PHOSPHATASE DOMAIN-CONTAINING PROTEIN"/>
    <property type="match status" value="1"/>
</dbReference>
<gene>
    <name evidence="3" type="ORF">DFQ04_2889</name>
</gene>
<dbReference type="SUPFAM" id="SSF56219">
    <property type="entry name" value="DNase I-like"/>
    <property type="match status" value="1"/>
</dbReference>
<dbReference type="Proteomes" id="UP000294535">
    <property type="component" value="Unassembled WGS sequence"/>
</dbReference>
<dbReference type="CDD" id="cd09083">
    <property type="entry name" value="EEP-1"/>
    <property type="match status" value="1"/>
</dbReference>
<keyword evidence="1" id="KW-0732">Signal</keyword>
<dbReference type="InterPro" id="IPR005135">
    <property type="entry name" value="Endo/exonuclease/phosphatase"/>
</dbReference>